<organism evidence="1 2">
    <name type="scientific">Chryseobacterium zhengzhouense</name>
    <dbReference type="NCBI Taxonomy" id="1636086"/>
    <lineage>
        <taxon>Bacteria</taxon>
        <taxon>Pseudomonadati</taxon>
        <taxon>Bacteroidota</taxon>
        <taxon>Flavobacteriia</taxon>
        <taxon>Flavobacteriales</taxon>
        <taxon>Weeksellaceae</taxon>
        <taxon>Chryseobacterium group</taxon>
        <taxon>Chryseobacterium</taxon>
    </lineage>
</organism>
<gene>
    <name evidence="1" type="ORF">ACFQO9_01120</name>
</gene>
<evidence type="ECO:0000313" key="1">
    <source>
        <dbReference type="EMBL" id="MFC7345315.1"/>
    </source>
</evidence>
<protein>
    <submittedName>
        <fullName evidence="1">Uncharacterized protein</fullName>
    </submittedName>
</protein>
<reference evidence="2" key="1">
    <citation type="journal article" date="2019" name="Int. J. Syst. Evol. Microbiol.">
        <title>The Global Catalogue of Microorganisms (GCM) 10K type strain sequencing project: providing services to taxonomists for standard genome sequencing and annotation.</title>
        <authorList>
            <consortium name="The Broad Institute Genomics Platform"/>
            <consortium name="The Broad Institute Genome Sequencing Center for Infectious Disease"/>
            <person name="Wu L."/>
            <person name="Ma J."/>
        </authorList>
    </citation>
    <scope>NUCLEOTIDE SEQUENCE [LARGE SCALE GENOMIC DNA]</scope>
    <source>
        <strain evidence="2">CCUG 54781</strain>
    </source>
</reference>
<dbReference type="EMBL" id="JBHTCR010000001">
    <property type="protein sequence ID" value="MFC7345315.1"/>
    <property type="molecule type" value="Genomic_DNA"/>
</dbReference>
<sequence>MQFIDFKKEHFSHDEETENYFLEISKDEVGYGELSVKQKKEDETLSDTEYTIEDSVEIIKIIVNDPIDIRVNF</sequence>
<keyword evidence="2" id="KW-1185">Reference proteome</keyword>
<comment type="caution">
    <text evidence="1">The sequence shown here is derived from an EMBL/GenBank/DDBJ whole genome shotgun (WGS) entry which is preliminary data.</text>
</comment>
<dbReference type="Proteomes" id="UP001596550">
    <property type="component" value="Unassembled WGS sequence"/>
</dbReference>
<name>A0ABW2LVL6_9FLAO</name>
<accession>A0ABW2LVL6</accession>
<evidence type="ECO:0000313" key="2">
    <source>
        <dbReference type="Proteomes" id="UP001596550"/>
    </source>
</evidence>
<proteinExistence type="predicted"/>
<dbReference type="RefSeq" id="WP_378172100.1">
    <property type="nucleotide sequence ID" value="NZ_JBHTCR010000001.1"/>
</dbReference>